<protein>
    <recommendedName>
        <fullName evidence="6">RING-type domain-containing protein</fullName>
    </recommendedName>
</protein>
<keyword evidence="1" id="KW-0479">Metal-binding</keyword>
<feature type="compositionally biased region" description="Basic and acidic residues" evidence="5">
    <location>
        <begin position="97"/>
        <end position="109"/>
    </location>
</feature>
<reference evidence="7 8" key="1">
    <citation type="submission" date="2016-07" db="EMBL/GenBank/DDBJ databases">
        <title>Disparate Historic Effective Population Sizes Predicted by Modern Levels of Genome Diversity for the Scaled Quail (Callipepla squamata) and the Northern Bobwhite (Colinus virginianus): Inferences from First and Second Generation Draft Genome Assemblies for Sympatric New World Quail.</title>
        <authorList>
            <person name="Oldeschulte D.L."/>
            <person name="Halley Y.A."/>
            <person name="Bhattarai E.K."/>
            <person name="Brashear W.A."/>
            <person name="Hill J."/>
            <person name="Metz R.P."/>
            <person name="Johnson C.D."/>
            <person name="Rollins D."/>
            <person name="Peterson M.J."/>
            <person name="Bickhart D.M."/>
            <person name="Decker J.E."/>
            <person name="Seabury C.M."/>
        </authorList>
    </citation>
    <scope>NUCLEOTIDE SEQUENCE [LARGE SCALE GENOMIC DNA]</scope>
    <source>
        <strain evidence="7 8">Texas</strain>
        <tissue evidence="7">Leg muscle</tissue>
    </source>
</reference>
<feature type="compositionally biased region" description="Basic and acidic residues" evidence="5">
    <location>
        <begin position="123"/>
        <end position="135"/>
    </location>
</feature>
<dbReference type="Proteomes" id="UP000198323">
    <property type="component" value="Unassembled WGS sequence"/>
</dbReference>
<organism evidence="7 8">
    <name type="scientific">Callipepla squamata</name>
    <name type="common">Scaled quail</name>
    <dbReference type="NCBI Taxonomy" id="9009"/>
    <lineage>
        <taxon>Eukaryota</taxon>
        <taxon>Metazoa</taxon>
        <taxon>Chordata</taxon>
        <taxon>Craniata</taxon>
        <taxon>Vertebrata</taxon>
        <taxon>Euteleostomi</taxon>
        <taxon>Archelosauria</taxon>
        <taxon>Archosauria</taxon>
        <taxon>Dinosauria</taxon>
        <taxon>Saurischia</taxon>
        <taxon>Theropoda</taxon>
        <taxon>Coelurosauria</taxon>
        <taxon>Aves</taxon>
        <taxon>Neognathae</taxon>
        <taxon>Galloanserae</taxon>
        <taxon>Galliformes</taxon>
        <taxon>Odontophoridae</taxon>
        <taxon>Callipepla</taxon>
    </lineage>
</organism>
<dbReference type="InterPro" id="IPR001841">
    <property type="entry name" value="Znf_RING"/>
</dbReference>
<evidence type="ECO:0000256" key="1">
    <source>
        <dbReference type="ARBA" id="ARBA00022723"/>
    </source>
</evidence>
<gene>
    <name evidence="7" type="ORF">ASZ78_011628</name>
</gene>
<proteinExistence type="predicted"/>
<dbReference type="PROSITE" id="PS50089">
    <property type="entry name" value="ZF_RING_2"/>
    <property type="match status" value="1"/>
</dbReference>
<evidence type="ECO:0000256" key="4">
    <source>
        <dbReference type="PROSITE-ProRule" id="PRU00175"/>
    </source>
</evidence>
<dbReference type="InterPro" id="IPR017907">
    <property type="entry name" value="Znf_RING_CS"/>
</dbReference>
<dbReference type="InterPro" id="IPR013083">
    <property type="entry name" value="Znf_RING/FYVE/PHD"/>
</dbReference>
<evidence type="ECO:0000256" key="2">
    <source>
        <dbReference type="ARBA" id="ARBA00022771"/>
    </source>
</evidence>
<keyword evidence="3" id="KW-0862">Zinc</keyword>
<dbReference type="PANTHER" id="PTHR47454">
    <property type="entry name" value="RING FINGER PROTEIN 224"/>
    <property type="match status" value="1"/>
</dbReference>
<dbReference type="SUPFAM" id="SSF57850">
    <property type="entry name" value="RING/U-box"/>
    <property type="match status" value="1"/>
</dbReference>
<dbReference type="InterPro" id="IPR027370">
    <property type="entry name" value="Znf-RING_euk"/>
</dbReference>
<dbReference type="PROSITE" id="PS00518">
    <property type="entry name" value="ZF_RING_1"/>
    <property type="match status" value="1"/>
</dbReference>
<evidence type="ECO:0000256" key="5">
    <source>
        <dbReference type="SAM" id="MobiDB-lite"/>
    </source>
</evidence>
<sequence length="282" mass="31047">MDRGVTLQNPYASVNIPRSQFQQSFITRYLEDEPASPTVIANPTAVPVHSVGEQGGSWDEQPISTEKSWSRPYNPYASMKMPNGESPNSFYTVTLDKPPKGHGHEDGRKSGCRSMSQASGSPHVEDGEPHTEAHTRTPSHGSQKLECIICYSSYDLCGRLPRRLYCGHTFCQACLKRLDAIANEQRWIPCPQCRQNTPTPRGGVTMLDLDLATFLLVKADKEHPRVASRSLQDTATKGSCKEPPVTQQPLGLCQDAVPRASIPRRGCCRPCICCGVTADFES</sequence>
<feature type="domain" description="RING-type" evidence="6">
    <location>
        <begin position="147"/>
        <end position="194"/>
    </location>
</feature>
<dbReference type="SMART" id="SM00184">
    <property type="entry name" value="RING"/>
    <property type="match status" value="1"/>
</dbReference>
<dbReference type="OrthoDB" id="252722at2759"/>
<feature type="region of interest" description="Disordered" evidence="5">
    <location>
        <begin position="81"/>
        <end position="138"/>
    </location>
</feature>
<keyword evidence="2 4" id="KW-0863">Zinc-finger</keyword>
<name>A0A226NFV8_CALSU</name>
<evidence type="ECO:0000313" key="7">
    <source>
        <dbReference type="EMBL" id="OXB66513.1"/>
    </source>
</evidence>
<keyword evidence="8" id="KW-1185">Reference proteome</keyword>
<evidence type="ECO:0000259" key="6">
    <source>
        <dbReference type="PROSITE" id="PS50089"/>
    </source>
</evidence>
<evidence type="ECO:0000313" key="8">
    <source>
        <dbReference type="Proteomes" id="UP000198323"/>
    </source>
</evidence>
<dbReference type="InterPro" id="IPR053122">
    <property type="entry name" value="RING_finger_domain"/>
</dbReference>
<dbReference type="AlphaFoldDB" id="A0A226NFV8"/>
<dbReference type="CDD" id="cd16565">
    <property type="entry name" value="RING-HC_RNF224"/>
    <property type="match status" value="1"/>
</dbReference>
<dbReference type="PANTHER" id="PTHR47454:SF1">
    <property type="entry name" value="RING FINGER PROTEIN 224"/>
    <property type="match status" value="1"/>
</dbReference>
<dbReference type="GO" id="GO:0008270">
    <property type="term" value="F:zinc ion binding"/>
    <property type="evidence" value="ECO:0007669"/>
    <property type="project" value="UniProtKB-KW"/>
</dbReference>
<dbReference type="Pfam" id="PF13445">
    <property type="entry name" value="zf-RING_UBOX"/>
    <property type="match status" value="1"/>
</dbReference>
<dbReference type="Gene3D" id="3.30.40.10">
    <property type="entry name" value="Zinc/RING finger domain, C3HC4 (zinc finger)"/>
    <property type="match status" value="1"/>
</dbReference>
<dbReference type="EMBL" id="MCFN01000062">
    <property type="protein sequence ID" value="OXB66513.1"/>
    <property type="molecule type" value="Genomic_DNA"/>
</dbReference>
<comment type="caution">
    <text evidence="7">The sequence shown here is derived from an EMBL/GenBank/DDBJ whole genome shotgun (WGS) entry which is preliminary data.</text>
</comment>
<evidence type="ECO:0000256" key="3">
    <source>
        <dbReference type="ARBA" id="ARBA00022833"/>
    </source>
</evidence>
<accession>A0A226NFV8</accession>